<dbReference type="GO" id="GO:0005694">
    <property type="term" value="C:chromosome"/>
    <property type="evidence" value="ECO:0007669"/>
    <property type="project" value="TreeGrafter"/>
</dbReference>
<evidence type="ECO:0000313" key="3">
    <source>
        <dbReference type="EMBL" id="MBQ0855656.1"/>
    </source>
</evidence>
<evidence type="ECO:0000259" key="2">
    <source>
        <dbReference type="Pfam" id="PF17762"/>
    </source>
</evidence>
<keyword evidence="3" id="KW-0614">Plasmid</keyword>
<dbReference type="SUPFAM" id="SSF109709">
    <property type="entry name" value="KorB DNA-binding domain-like"/>
    <property type="match status" value="1"/>
</dbReference>
<reference evidence="3 4" key="1">
    <citation type="submission" date="2021-04" db="EMBL/GenBank/DDBJ databases">
        <authorList>
            <person name="Tang X."/>
            <person name="Zhou X."/>
            <person name="Chen X."/>
            <person name="Cernava T."/>
            <person name="Zhang C."/>
        </authorList>
    </citation>
    <scope>NUCLEOTIDE SEQUENCE [LARGE SCALE GENOMIC DNA]</scope>
    <source>
        <strain evidence="3 4">BH-SS-21</strain>
        <plasmid evidence="3">p1</plasmid>
    </source>
</reference>
<feature type="compositionally biased region" description="Low complexity" evidence="1">
    <location>
        <begin position="332"/>
        <end position="341"/>
    </location>
</feature>
<dbReference type="RefSeq" id="WP_210894582.1">
    <property type="nucleotide sequence ID" value="NZ_JAGPYQ010000004.1"/>
</dbReference>
<proteinExistence type="predicted"/>
<dbReference type="EMBL" id="JAGPYQ010000004">
    <property type="protein sequence ID" value="MBQ0855656.1"/>
    <property type="molecule type" value="Genomic_DNA"/>
</dbReference>
<dbReference type="PANTHER" id="PTHR33375">
    <property type="entry name" value="CHROMOSOME-PARTITIONING PROTEIN PARB-RELATED"/>
    <property type="match status" value="1"/>
</dbReference>
<feature type="domain" description="ParB/Spo0J HTH" evidence="2">
    <location>
        <begin position="150"/>
        <end position="256"/>
    </location>
</feature>
<feature type="region of interest" description="Disordered" evidence="1">
    <location>
        <begin position="319"/>
        <end position="341"/>
    </location>
</feature>
<organism evidence="3 4">
    <name type="scientific">Streptomyces liliiviolaceus</name>
    <dbReference type="NCBI Taxonomy" id="2823109"/>
    <lineage>
        <taxon>Bacteria</taxon>
        <taxon>Bacillati</taxon>
        <taxon>Actinomycetota</taxon>
        <taxon>Actinomycetes</taxon>
        <taxon>Kitasatosporales</taxon>
        <taxon>Streptomycetaceae</taxon>
        <taxon>Streptomyces</taxon>
    </lineage>
</organism>
<evidence type="ECO:0000256" key="1">
    <source>
        <dbReference type="SAM" id="MobiDB-lite"/>
    </source>
</evidence>
<protein>
    <submittedName>
        <fullName evidence="3">ParB/RepB/Spo0J family partition protein</fullName>
    </submittedName>
</protein>
<name>A0A941BC47_9ACTN</name>
<dbReference type="AlphaFoldDB" id="A0A941BC47"/>
<keyword evidence="4" id="KW-1185">Reference proteome</keyword>
<feature type="region of interest" description="Disordered" evidence="1">
    <location>
        <begin position="1"/>
        <end position="29"/>
    </location>
</feature>
<gene>
    <name evidence="3" type="ORF">J8N05_46720</name>
</gene>
<feature type="region of interest" description="Disordered" evidence="1">
    <location>
        <begin position="245"/>
        <end position="291"/>
    </location>
</feature>
<geneLocation type="plasmid" evidence="3">
    <name>p1</name>
</geneLocation>
<dbReference type="Pfam" id="PF17762">
    <property type="entry name" value="HTH_ParB"/>
    <property type="match status" value="1"/>
</dbReference>
<dbReference type="Proteomes" id="UP000677413">
    <property type="component" value="Unassembled WGS sequence"/>
</dbReference>
<dbReference type="GO" id="GO:0007059">
    <property type="term" value="P:chromosome segregation"/>
    <property type="evidence" value="ECO:0007669"/>
    <property type="project" value="TreeGrafter"/>
</dbReference>
<dbReference type="GO" id="GO:0045881">
    <property type="term" value="P:positive regulation of sporulation resulting in formation of a cellular spore"/>
    <property type="evidence" value="ECO:0007669"/>
    <property type="project" value="TreeGrafter"/>
</dbReference>
<dbReference type="InterPro" id="IPR050336">
    <property type="entry name" value="Chromosome_partition/occlusion"/>
</dbReference>
<comment type="caution">
    <text evidence="3">The sequence shown here is derived from an EMBL/GenBank/DDBJ whole genome shotgun (WGS) entry which is preliminary data.</text>
</comment>
<evidence type="ECO:0000313" key="4">
    <source>
        <dbReference type="Proteomes" id="UP000677413"/>
    </source>
</evidence>
<dbReference type="InterPro" id="IPR041468">
    <property type="entry name" value="HTH_ParB/Spo0J"/>
</dbReference>
<dbReference type="Gene3D" id="1.10.10.2830">
    <property type="match status" value="1"/>
</dbReference>
<sequence>MSVADKLGTGSSFGQVPRGRSARGRAKAVAQGDVPTYELVRLHLDEVSPTPLNPRRNFGTDEDKTRFGEELRQAQLAACVAVTRDAYLALWPEQAERIGPVQHVLVNGERRFRSAVHVGLDALDFVVRDDLASSREQFINHLLKENLDREDFDVIERARGVQQLVDVCAEQSGRGARSRAAEQLGKDRSWVTNQLSLLELPEELQAMLSVGTLPERDGRSLARHLKDNPDADAAVLLDHLKQVKESAAQARRQEKAVLEAAPDTPPAPRETSLLSADNKLAEPEPEPEPGAVEMEAPTELLSADNKLASSAGAVPQGSSVVEAIGPSGGPAPGESSAPLPGQRHDVVIDAVGAGEQQRGSQPKKLPYDDPTYVAMHLEQKMESADFLEATRLMTARCWDKAGTEPSLELLKGLLRTAAQREPDSLRALLAEHATDVPTS</sequence>
<accession>A0A941BC47</accession>
<dbReference type="PANTHER" id="PTHR33375:SF1">
    <property type="entry name" value="CHROMOSOME-PARTITIONING PROTEIN PARB-RELATED"/>
    <property type="match status" value="1"/>
</dbReference>